<feature type="chain" id="PRO_5042163053" evidence="2">
    <location>
        <begin position="21"/>
        <end position="2040"/>
    </location>
</feature>
<organism evidence="3 4">
    <name type="scientific">Chaetoceros tenuissimus</name>
    <dbReference type="NCBI Taxonomy" id="426638"/>
    <lineage>
        <taxon>Eukaryota</taxon>
        <taxon>Sar</taxon>
        <taxon>Stramenopiles</taxon>
        <taxon>Ochrophyta</taxon>
        <taxon>Bacillariophyta</taxon>
        <taxon>Coscinodiscophyceae</taxon>
        <taxon>Chaetocerotophycidae</taxon>
        <taxon>Chaetocerotales</taxon>
        <taxon>Chaetocerotaceae</taxon>
        <taxon>Chaetoceros</taxon>
    </lineage>
</organism>
<keyword evidence="2" id="KW-0732">Signal</keyword>
<dbReference type="SUPFAM" id="SSF49503">
    <property type="entry name" value="Cupredoxins"/>
    <property type="match status" value="1"/>
</dbReference>
<evidence type="ECO:0000256" key="1">
    <source>
        <dbReference type="SAM" id="MobiDB-lite"/>
    </source>
</evidence>
<comment type="caution">
    <text evidence="3">The sequence shown here is derived from an EMBL/GenBank/DDBJ whole genome shotgun (WGS) entry which is preliminary data.</text>
</comment>
<dbReference type="PANTHER" id="PTHR43737:SF1">
    <property type="entry name" value="DUF1501 DOMAIN-CONTAINING PROTEIN"/>
    <property type="match status" value="1"/>
</dbReference>
<dbReference type="PANTHER" id="PTHR43737">
    <property type="entry name" value="BLL7424 PROTEIN"/>
    <property type="match status" value="1"/>
</dbReference>
<evidence type="ECO:0000256" key="2">
    <source>
        <dbReference type="SAM" id="SignalP"/>
    </source>
</evidence>
<feature type="region of interest" description="Disordered" evidence="1">
    <location>
        <begin position="1821"/>
        <end position="1847"/>
    </location>
</feature>
<dbReference type="InterPro" id="IPR008972">
    <property type="entry name" value="Cupredoxin"/>
</dbReference>
<feature type="region of interest" description="Disordered" evidence="1">
    <location>
        <begin position="1371"/>
        <end position="1391"/>
    </location>
</feature>
<dbReference type="Pfam" id="PF07394">
    <property type="entry name" value="DUF1501"/>
    <property type="match status" value="1"/>
</dbReference>
<gene>
    <name evidence="3" type="ORF">CTEN210_04501</name>
</gene>
<accession>A0AAD3CMY3</accession>
<protein>
    <submittedName>
        <fullName evidence="3">Uncharacterized protein</fullName>
    </submittedName>
</protein>
<dbReference type="InterPro" id="IPR010869">
    <property type="entry name" value="DUF1501"/>
</dbReference>
<dbReference type="EMBL" id="BLLK01000025">
    <property type="protein sequence ID" value="GFH48025.1"/>
    <property type="molecule type" value="Genomic_DNA"/>
</dbReference>
<name>A0AAD3CMY3_9STRA</name>
<sequence length="2040" mass="222000">MKFISSTLLLPLFLFGKASAAPAISCGSVVSSSLTQVDGSSTSVTVAPSDSDTLCMMFRVTAIGDADLSTLTADSNLADFNMVPVARSWNGSAWQRIAGAYSQDLEVTPQGQGYKLTIPVLPNLQPGVFVLMPFSHSLGPKETVSRFFHQTTFGPTLELINDMVTSGTSFENWVQTQMNADQTPITSHREYFRRNVNGELDQDQEGLRRNPQTYKVRNPCDAGARWVKYAFSIDDQNAYFNITAQEDGTFDVYHLGDRYPNPRYIDFRTKMNAWAGEDGTPLDPGIYTINRRGTDSVGARVRFYSLATGTSHYILGGNPQVNVPPGTPGVSFIDLPAEAEFIDTPMRRKGSRTSEFYDDTMYLNYPISNVLCDTFDHKNTKNDFIGVLGGGCVDDCQVRYGRYVELDENTIDSPDPTGGGDVEACANVPMNFLNADSCRVVTNACTIRPPSEWRNRDQYNYLDETDAILVCGSAGEIANNPSGRSVFGLDEASELKRGGAAGSQKQSAWYMVATEEATLDQLRQKVAWALSQILVVSTNAISVPDHSEIFLNYYDIFVRNAFGNYFDILKEVSYSPMMAEMLSYLNSQSLPYVFRNTGLLSFPDENYAREIMQLFSIGIHKLNIDGTLDLDVNGEPQLTYVDNDIQNFARAWTAFERQGRRANYENEGSSVNRLDPMNIYAPYRDFSPKFGLDINGVRGYIGDGYPLCVDLPNQHFLKAGATYRLLGSSRWSMLHTMDDDWFRRNYSTLVSETSPLATFLCNADANGDCNFLPVASLTSDLTCAGPECDVDTIRIVKVASNPDIYYEYSREACVETTFYSNSRNIQSASTSSSLNNRAMCANGDLPLAMEACCNSGSTEGITFCQHSVDKTTFATASGRCGTGNYQQYPLTCSFTSKNLSNSNYECHLTNYIDNYYWASPDPCILKAKVSDSGTVAVVHYPVTSSNHNTEENADEFNLNFFNVAWDTAYPSVAAGTCQTTNGCEVFGQDCICEVSIADNSVFVSLPSANDVLNTLKVGAVDVTASSEYSLLGQAGGVEAYQKNGGGYDAEAVFKVQNSFYKNLRSEVLIGGGTFSFRNPVQFLNPALREPRDAAHETDAVLKHYFEHPNTAPFLASRMIQRFGTSNPSPAYIQAVAEAFRDGTYSSNGVVFGQGDYGSMEAMVAAIVLHEESREVILDADPTSGSLREPLLKFIGFMRSLKITLTSEFPELRLPNLRDRLGQNAHDIPSVFSFFLPEYAAPGHVEAATITSPEAQVMNGPALTAHVNGHFSLIETGLNNCYNGFGDNGANRCGNLRADQYDVYPLATNSKGYLTYEPSVSGAAAVVDELALLLTAGRLSPDNRALLEDAYSSLNGLESALKLITTTPEFHTTNSVNKDAGPRPSTSVTGGESSDYKSIVFFNLSGGADTFHILVPHTCAQKDMYANYAVVRTDIALPKESLHTIDATGSNQICETFGIHENLPILKTLYDDNDLMFVSNIGVLQEFATKANWREKHYETALFAHNAQQAEIQRMDIYEQQTGRGVGGRMLDVLSKSGYKTNALSISGTPPILSSSMTPLLTVPSASGYEKVDVMSGSDTTYTSRMKQLNQAAKVGSSLMSETYSSLLQQGLDENELLYDALQTTTVDTIFPTDSIGRQVQTAATLMKTRNVRGTDRDIFYVTQGGYDTHSDILPRFMNLATDLNDAIEAFVNETKAQGLWDSTTIVITTEFARTLTTNTGIGSDHAWGGNAIVLGGAVDGGKILGEFPDELDYNQGDAAPLVINRRGVLLPTTPFESIWNGIAQWFGITNNSDLDEVLPNRATFGDALFTAETMYGLVTTSAPTTSRAPTATTPSPTPATPTTSAPTSSNNFDWFINDFGTIDVELGSSVRFVWDTNQNHDVHISPDGTTCNNLQPYPNEQSAYTPGIEYPFTSLGPITFVCKQHCGSGQRVTFNVIEAVTAAPTVSSSPTVSYVPTAAPLDCATIDNRDVCQAETGCTWTGGKNNGSCSNAAPAPSPVAEPSTGQGPSECLSAGATCKNGGQCCSLNCSRVGGVKQCIG</sequence>
<dbReference type="Pfam" id="PF08811">
    <property type="entry name" value="DUF1800"/>
    <property type="match status" value="2"/>
</dbReference>
<feature type="signal peptide" evidence="2">
    <location>
        <begin position="1"/>
        <end position="20"/>
    </location>
</feature>
<keyword evidence="4" id="KW-1185">Reference proteome</keyword>
<proteinExistence type="predicted"/>
<dbReference type="Proteomes" id="UP001054902">
    <property type="component" value="Unassembled WGS sequence"/>
</dbReference>
<reference evidence="3 4" key="1">
    <citation type="journal article" date="2021" name="Sci. Rep.">
        <title>The genome of the diatom Chaetoceros tenuissimus carries an ancient integrated fragment of an extant virus.</title>
        <authorList>
            <person name="Hongo Y."/>
            <person name="Kimura K."/>
            <person name="Takaki Y."/>
            <person name="Yoshida Y."/>
            <person name="Baba S."/>
            <person name="Kobayashi G."/>
            <person name="Nagasaki K."/>
            <person name="Hano T."/>
            <person name="Tomaru Y."/>
        </authorList>
    </citation>
    <scope>NUCLEOTIDE SEQUENCE [LARGE SCALE GENOMIC DNA]</scope>
    <source>
        <strain evidence="3 4">NIES-3715</strain>
    </source>
</reference>
<evidence type="ECO:0000313" key="3">
    <source>
        <dbReference type="EMBL" id="GFH48025.1"/>
    </source>
</evidence>
<dbReference type="InterPro" id="IPR014917">
    <property type="entry name" value="DUF1800"/>
</dbReference>
<dbReference type="Gene3D" id="2.60.40.420">
    <property type="entry name" value="Cupredoxins - blue copper proteins"/>
    <property type="match status" value="1"/>
</dbReference>
<evidence type="ECO:0000313" key="4">
    <source>
        <dbReference type="Proteomes" id="UP001054902"/>
    </source>
</evidence>